<keyword evidence="3" id="KW-1185">Reference proteome</keyword>
<name>A0A1Y2D1L8_9FUNG</name>
<keyword evidence="1" id="KW-0472">Membrane</keyword>
<reference evidence="2 3" key="1">
    <citation type="submission" date="2016-07" db="EMBL/GenBank/DDBJ databases">
        <title>Pervasive Adenine N6-methylation of Active Genes in Fungi.</title>
        <authorList>
            <consortium name="DOE Joint Genome Institute"/>
            <person name="Mondo S.J."/>
            <person name="Dannebaum R.O."/>
            <person name="Kuo R.C."/>
            <person name="Labutti K."/>
            <person name="Haridas S."/>
            <person name="Kuo A."/>
            <person name="Salamov A."/>
            <person name="Ahrendt S.R."/>
            <person name="Lipzen A."/>
            <person name="Sullivan W."/>
            <person name="Andreopoulos W.B."/>
            <person name="Clum A."/>
            <person name="Lindquist E."/>
            <person name="Daum C."/>
            <person name="Ramamoorthy G.K."/>
            <person name="Gryganskyi A."/>
            <person name="Culley D."/>
            <person name="Magnuson J.K."/>
            <person name="James T.Y."/>
            <person name="O'Malley M.A."/>
            <person name="Stajich J.E."/>
            <person name="Spatafora J.W."/>
            <person name="Visel A."/>
            <person name="Grigoriev I.V."/>
        </authorList>
    </citation>
    <scope>NUCLEOTIDE SEQUENCE [LARGE SCALE GENOMIC DNA]</scope>
    <source>
        <strain evidence="2 3">JEL800</strain>
    </source>
</reference>
<protein>
    <submittedName>
        <fullName evidence="2">Uncharacterized protein</fullName>
    </submittedName>
</protein>
<keyword evidence="1" id="KW-0812">Transmembrane</keyword>
<proteinExistence type="predicted"/>
<evidence type="ECO:0000256" key="1">
    <source>
        <dbReference type="SAM" id="Phobius"/>
    </source>
</evidence>
<evidence type="ECO:0000313" key="2">
    <source>
        <dbReference type="EMBL" id="ORY53014.1"/>
    </source>
</evidence>
<keyword evidence="1" id="KW-1133">Transmembrane helix</keyword>
<sequence length="82" mass="8625">ATFCQCICQGNYNIINSDGCSAAKCYDSLKGPSNTCTISDYDVKDLTGIIAGGTVGGLIFLGCVILCIWCFCRAICCCCCLV</sequence>
<dbReference type="AlphaFoldDB" id="A0A1Y2D1L8"/>
<organism evidence="2 3">
    <name type="scientific">Rhizoclosmatium globosum</name>
    <dbReference type="NCBI Taxonomy" id="329046"/>
    <lineage>
        <taxon>Eukaryota</taxon>
        <taxon>Fungi</taxon>
        <taxon>Fungi incertae sedis</taxon>
        <taxon>Chytridiomycota</taxon>
        <taxon>Chytridiomycota incertae sedis</taxon>
        <taxon>Chytridiomycetes</taxon>
        <taxon>Chytridiales</taxon>
        <taxon>Chytriomycetaceae</taxon>
        <taxon>Rhizoclosmatium</taxon>
    </lineage>
</organism>
<gene>
    <name evidence="2" type="ORF">BCR33DRAFT_711405</name>
</gene>
<accession>A0A1Y2D1L8</accession>
<feature type="transmembrane region" description="Helical" evidence="1">
    <location>
        <begin position="49"/>
        <end position="72"/>
    </location>
</feature>
<evidence type="ECO:0000313" key="3">
    <source>
        <dbReference type="Proteomes" id="UP000193642"/>
    </source>
</evidence>
<comment type="caution">
    <text evidence="2">The sequence shown here is derived from an EMBL/GenBank/DDBJ whole genome shotgun (WGS) entry which is preliminary data.</text>
</comment>
<dbReference type="EMBL" id="MCGO01000002">
    <property type="protein sequence ID" value="ORY53014.1"/>
    <property type="molecule type" value="Genomic_DNA"/>
</dbReference>
<dbReference type="Proteomes" id="UP000193642">
    <property type="component" value="Unassembled WGS sequence"/>
</dbReference>
<feature type="non-terminal residue" evidence="2">
    <location>
        <position position="1"/>
    </location>
</feature>